<reference evidence="1" key="1">
    <citation type="submission" date="2021-06" db="EMBL/GenBank/DDBJ databases">
        <authorList>
            <person name="Kallberg Y."/>
            <person name="Tangrot J."/>
            <person name="Rosling A."/>
        </authorList>
    </citation>
    <scope>NUCLEOTIDE SEQUENCE</scope>
    <source>
        <strain evidence="1">FL966</strain>
    </source>
</reference>
<organism evidence="1 2">
    <name type="scientific">Cetraspora pellucida</name>
    <dbReference type="NCBI Taxonomy" id="1433469"/>
    <lineage>
        <taxon>Eukaryota</taxon>
        <taxon>Fungi</taxon>
        <taxon>Fungi incertae sedis</taxon>
        <taxon>Mucoromycota</taxon>
        <taxon>Glomeromycotina</taxon>
        <taxon>Glomeromycetes</taxon>
        <taxon>Diversisporales</taxon>
        <taxon>Gigasporaceae</taxon>
        <taxon>Cetraspora</taxon>
    </lineage>
</organism>
<dbReference type="InterPro" id="IPR011009">
    <property type="entry name" value="Kinase-like_dom_sf"/>
</dbReference>
<dbReference type="AlphaFoldDB" id="A0A9N9N5G6"/>
<dbReference type="Gene3D" id="1.10.510.10">
    <property type="entry name" value="Transferase(Phosphotransferase) domain 1"/>
    <property type="match status" value="1"/>
</dbReference>
<gene>
    <name evidence="1" type="ORF">CPELLU_LOCUS11916</name>
</gene>
<protein>
    <submittedName>
        <fullName evidence="1">24072_t:CDS:1</fullName>
    </submittedName>
</protein>
<evidence type="ECO:0000313" key="1">
    <source>
        <dbReference type="EMBL" id="CAG8702793.1"/>
    </source>
</evidence>
<evidence type="ECO:0000313" key="2">
    <source>
        <dbReference type="Proteomes" id="UP000789759"/>
    </source>
</evidence>
<comment type="caution">
    <text evidence="1">The sequence shown here is derived from an EMBL/GenBank/DDBJ whole genome shotgun (WGS) entry which is preliminary data.</text>
</comment>
<accession>A0A9N9N5G6</accession>
<dbReference type="Proteomes" id="UP000789759">
    <property type="component" value="Unassembled WGS sequence"/>
</dbReference>
<dbReference type="SUPFAM" id="SSF56112">
    <property type="entry name" value="Protein kinase-like (PK-like)"/>
    <property type="match status" value="1"/>
</dbReference>
<dbReference type="EMBL" id="CAJVQA010010968">
    <property type="protein sequence ID" value="CAG8702793.1"/>
    <property type="molecule type" value="Genomic_DNA"/>
</dbReference>
<name>A0A9N9N5G6_9GLOM</name>
<proteinExistence type="predicted"/>
<dbReference type="OrthoDB" id="2424738at2759"/>
<keyword evidence="2" id="KW-1185">Reference proteome</keyword>
<sequence length="170" mass="20076">MNELLSERLPFFEMSYEDLIFNKIFNNIYPIIEPEVPDIFKKLIIRCWDPNPAIRPNANELFTIFYNWWNDKNDKDSELYKQIQRSKEFPQKTSMRDFLSPPFVSKIHSAALYTSQLLRTSNFPKHLSSDFSTLSSNAKNQSKYVTIIIRFYLGLPESSNSDFDHDCIIT</sequence>